<evidence type="ECO:0008006" key="6">
    <source>
        <dbReference type="Google" id="ProtNLM"/>
    </source>
</evidence>
<accession>A0A0R3M433</accession>
<keyword evidence="3" id="KW-0349">Heme</keyword>
<dbReference type="GO" id="GO:0020037">
    <property type="term" value="F:heme binding"/>
    <property type="evidence" value="ECO:0007669"/>
    <property type="project" value="InterPro"/>
</dbReference>
<keyword evidence="3" id="KW-0560">Oxidoreductase</keyword>
<keyword evidence="3" id="KW-0503">Monooxygenase</keyword>
<evidence type="ECO:0000256" key="2">
    <source>
        <dbReference type="ARBA" id="ARBA00010617"/>
    </source>
</evidence>
<sequence>MLSLADKDPFPSYEILRKRGPLVWDPGMKCWLVLSYDLCKVVESDEGTYRNWNLGGPSVLYEIKGDKNRMSVSSVVGEEHARVRRLYLKLLSPAATRQYRDEHVVSIINDAIDRFAKQGSADLVSQLSEPIPPRIMAALFGLPWKDDALIENLSRWHQEVVGWLYNRNSEELTKKAKRASDELNNLFRPLVLDRREKSGADVISQIWSRSPEDLGEIGVDDVMAIVRDIELGAGETTTNAIANAIYLFLSDPAVREAVTKDQDGALNAFVEESLRLLGSIQFRFRKANRDVSLADAIIKKDDTLCLVHAAANRDPEHYTCPHMIDFNRKPPTDHMAFNVGPRICPGMHLARLKIRECTKALIHRLPDLRLDPAKEVPRFRAFSHRCFAPLHVLF</sequence>
<dbReference type="EMBL" id="LLYA01000227">
    <property type="protein sequence ID" value="KRR15058.1"/>
    <property type="molecule type" value="Genomic_DNA"/>
</dbReference>
<dbReference type="GO" id="GO:0016705">
    <property type="term" value="F:oxidoreductase activity, acting on paired donors, with incorporation or reduction of molecular oxygen"/>
    <property type="evidence" value="ECO:0007669"/>
    <property type="project" value="InterPro"/>
</dbReference>
<dbReference type="InterPro" id="IPR017972">
    <property type="entry name" value="Cyt_P450_CS"/>
</dbReference>
<dbReference type="SUPFAM" id="SSF48264">
    <property type="entry name" value="Cytochrome P450"/>
    <property type="match status" value="1"/>
</dbReference>
<keyword evidence="3" id="KW-0408">Iron</keyword>
<dbReference type="Proteomes" id="UP000052023">
    <property type="component" value="Unassembled WGS sequence"/>
</dbReference>
<keyword evidence="5" id="KW-1185">Reference proteome</keyword>
<proteinExistence type="inferred from homology"/>
<dbReference type="PRINTS" id="PR00385">
    <property type="entry name" value="P450"/>
</dbReference>
<dbReference type="PROSITE" id="PS00086">
    <property type="entry name" value="CYTOCHROME_P450"/>
    <property type="match status" value="1"/>
</dbReference>
<dbReference type="GO" id="GO:0005506">
    <property type="term" value="F:iron ion binding"/>
    <property type="evidence" value="ECO:0007669"/>
    <property type="project" value="InterPro"/>
</dbReference>
<dbReference type="InterPro" id="IPR001128">
    <property type="entry name" value="Cyt_P450"/>
</dbReference>
<dbReference type="PANTHER" id="PTHR46696">
    <property type="entry name" value="P450, PUTATIVE (EUROFUNG)-RELATED"/>
    <property type="match status" value="1"/>
</dbReference>
<dbReference type="AlphaFoldDB" id="A0A0R3M433"/>
<evidence type="ECO:0000256" key="3">
    <source>
        <dbReference type="RuleBase" id="RU000461"/>
    </source>
</evidence>
<dbReference type="Gene3D" id="1.10.630.10">
    <property type="entry name" value="Cytochrome P450"/>
    <property type="match status" value="1"/>
</dbReference>
<dbReference type="InterPro" id="IPR002397">
    <property type="entry name" value="Cyt_P450_B"/>
</dbReference>
<keyword evidence="3" id="KW-0479">Metal-binding</keyword>
<comment type="caution">
    <text evidence="4">The sequence shown here is derived from an EMBL/GenBank/DDBJ whole genome shotgun (WGS) entry which is preliminary data.</text>
</comment>
<evidence type="ECO:0000256" key="1">
    <source>
        <dbReference type="ARBA" id="ARBA00001971"/>
    </source>
</evidence>
<comment type="similarity">
    <text evidence="2 3">Belongs to the cytochrome P450 family.</text>
</comment>
<organism evidence="4 5">
    <name type="scientific">Bradyrhizobium retamae</name>
    <dbReference type="NCBI Taxonomy" id="1300035"/>
    <lineage>
        <taxon>Bacteria</taxon>
        <taxon>Pseudomonadati</taxon>
        <taxon>Pseudomonadota</taxon>
        <taxon>Alphaproteobacteria</taxon>
        <taxon>Hyphomicrobiales</taxon>
        <taxon>Nitrobacteraceae</taxon>
        <taxon>Bradyrhizobium</taxon>
    </lineage>
</organism>
<dbReference type="GO" id="GO:0004497">
    <property type="term" value="F:monooxygenase activity"/>
    <property type="evidence" value="ECO:0007669"/>
    <property type="project" value="UniProtKB-KW"/>
</dbReference>
<evidence type="ECO:0000313" key="4">
    <source>
        <dbReference type="EMBL" id="KRR15058.1"/>
    </source>
</evidence>
<evidence type="ECO:0000313" key="5">
    <source>
        <dbReference type="Proteomes" id="UP000052023"/>
    </source>
</evidence>
<protein>
    <recommendedName>
        <fullName evidence="6">Cytochrome</fullName>
    </recommendedName>
</protein>
<dbReference type="Pfam" id="PF00067">
    <property type="entry name" value="p450"/>
    <property type="match status" value="1"/>
</dbReference>
<gene>
    <name evidence="4" type="ORF">CQ13_37385</name>
</gene>
<comment type="cofactor">
    <cofactor evidence="1">
        <name>heme</name>
        <dbReference type="ChEBI" id="CHEBI:30413"/>
    </cofactor>
</comment>
<dbReference type="PRINTS" id="PR00359">
    <property type="entry name" value="BP450"/>
</dbReference>
<dbReference type="PANTHER" id="PTHR46696:SF1">
    <property type="entry name" value="CYTOCHROME P450 YJIB-RELATED"/>
    <property type="match status" value="1"/>
</dbReference>
<dbReference type="InterPro" id="IPR036396">
    <property type="entry name" value="Cyt_P450_sf"/>
</dbReference>
<reference evidence="4 5" key="1">
    <citation type="submission" date="2014-03" db="EMBL/GenBank/DDBJ databases">
        <title>Bradyrhizobium valentinum sp. nov., isolated from effective nodules of Lupinus mariae-josephae, a lupine endemic of basic-lime soils in Eastern Spain.</title>
        <authorList>
            <person name="Duran D."/>
            <person name="Rey L."/>
            <person name="Navarro A."/>
            <person name="Busquets A."/>
            <person name="Imperial J."/>
            <person name="Ruiz-Argueso T."/>
        </authorList>
    </citation>
    <scope>NUCLEOTIDE SEQUENCE [LARGE SCALE GENOMIC DNA]</scope>
    <source>
        <strain evidence="4 5">Ro19</strain>
    </source>
</reference>
<name>A0A0R3M433_9BRAD</name>